<keyword evidence="3" id="KW-1185">Reference proteome</keyword>
<comment type="caution">
    <text evidence="2">The sequence shown here is derived from an EMBL/GenBank/DDBJ whole genome shotgun (WGS) entry which is preliminary data.</text>
</comment>
<sequence length="31" mass="3275">MLFKKCYERGQAAKRGWTSSGADDGVGGAAR</sequence>
<dbReference type="AlphaFoldDB" id="A0A5B7J9V3"/>
<name>A0A5B7J9V3_PORTR</name>
<proteinExistence type="predicted"/>
<gene>
    <name evidence="2" type="ORF">E2C01_089819</name>
</gene>
<evidence type="ECO:0000256" key="1">
    <source>
        <dbReference type="SAM" id="MobiDB-lite"/>
    </source>
</evidence>
<feature type="region of interest" description="Disordered" evidence="1">
    <location>
        <begin position="10"/>
        <end position="31"/>
    </location>
</feature>
<evidence type="ECO:0000313" key="3">
    <source>
        <dbReference type="Proteomes" id="UP000324222"/>
    </source>
</evidence>
<organism evidence="2 3">
    <name type="scientific">Portunus trituberculatus</name>
    <name type="common">Swimming crab</name>
    <name type="synonym">Neptunus trituberculatus</name>
    <dbReference type="NCBI Taxonomy" id="210409"/>
    <lineage>
        <taxon>Eukaryota</taxon>
        <taxon>Metazoa</taxon>
        <taxon>Ecdysozoa</taxon>
        <taxon>Arthropoda</taxon>
        <taxon>Crustacea</taxon>
        <taxon>Multicrustacea</taxon>
        <taxon>Malacostraca</taxon>
        <taxon>Eumalacostraca</taxon>
        <taxon>Eucarida</taxon>
        <taxon>Decapoda</taxon>
        <taxon>Pleocyemata</taxon>
        <taxon>Brachyura</taxon>
        <taxon>Eubrachyura</taxon>
        <taxon>Portunoidea</taxon>
        <taxon>Portunidae</taxon>
        <taxon>Portuninae</taxon>
        <taxon>Portunus</taxon>
    </lineage>
</organism>
<dbReference type="Proteomes" id="UP000324222">
    <property type="component" value="Unassembled WGS sequence"/>
</dbReference>
<accession>A0A5B7J9V3</accession>
<evidence type="ECO:0000313" key="2">
    <source>
        <dbReference type="EMBL" id="MPC94641.1"/>
    </source>
</evidence>
<protein>
    <submittedName>
        <fullName evidence="2">Uncharacterized protein</fullName>
    </submittedName>
</protein>
<reference evidence="2 3" key="1">
    <citation type="submission" date="2019-05" db="EMBL/GenBank/DDBJ databases">
        <title>Another draft genome of Portunus trituberculatus and its Hox gene families provides insights of decapod evolution.</title>
        <authorList>
            <person name="Jeong J.-H."/>
            <person name="Song I."/>
            <person name="Kim S."/>
            <person name="Choi T."/>
            <person name="Kim D."/>
            <person name="Ryu S."/>
            <person name="Kim W."/>
        </authorList>
    </citation>
    <scope>NUCLEOTIDE SEQUENCE [LARGE SCALE GENOMIC DNA]</scope>
    <source>
        <tissue evidence="2">Muscle</tissue>
    </source>
</reference>
<dbReference type="EMBL" id="VSRR010099374">
    <property type="protein sequence ID" value="MPC94641.1"/>
    <property type="molecule type" value="Genomic_DNA"/>
</dbReference>